<gene>
    <name evidence="3" type="ORF">BN946_scf184305.g1</name>
</gene>
<dbReference type="PROSITE" id="PS50053">
    <property type="entry name" value="UBIQUITIN_2"/>
    <property type="match status" value="1"/>
</dbReference>
<accession>A0A060SWR6</accession>
<evidence type="ECO:0000259" key="2">
    <source>
        <dbReference type="PROSITE" id="PS50053"/>
    </source>
</evidence>
<dbReference type="PANTHER" id="PTHR31912">
    <property type="entry name" value="IP13529P"/>
    <property type="match status" value="1"/>
</dbReference>
<feature type="non-terminal residue" evidence="3">
    <location>
        <position position="1"/>
    </location>
</feature>
<feature type="region of interest" description="Disordered" evidence="1">
    <location>
        <begin position="760"/>
        <end position="816"/>
    </location>
</feature>
<reference evidence="3" key="1">
    <citation type="submission" date="2014-01" db="EMBL/GenBank/DDBJ databases">
        <title>The genome of the white-rot fungus Pycnoporus cinnabarinus: a basidiomycete model with a versatile arsenal for lignocellulosic biomass breakdown.</title>
        <authorList>
            <person name="Levasseur A."/>
            <person name="Lomascolo A."/>
            <person name="Ruiz-Duenas F.J."/>
            <person name="Uzan E."/>
            <person name="Piumi F."/>
            <person name="Kues U."/>
            <person name="Ram A.F.J."/>
            <person name="Murat C."/>
            <person name="Haon M."/>
            <person name="Benoit I."/>
            <person name="Arfi Y."/>
            <person name="Chevret D."/>
            <person name="Drula E."/>
            <person name="Kwon M.J."/>
            <person name="Gouret P."/>
            <person name="Lesage-Meessen L."/>
            <person name="Lombard V."/>
            <person name="Mariette J."/>
            <person name="Noirot C."/>
            <person name="Park J."/>
            <person name="Patyshakuliyeva A."/>
            <person name="Wieneger R.A.B."/>
            <person name="Wosten H.A.B."/>
            <person name="Martin F."/>
            <person name="Coutinho P.M."/>
            <person name="de Vries R."/>
            <person name="Martinez A.T."/>
            <person name="Klopp C."/>
            <person name="Pontarotti P."/>
            <person name="Henrissat B."/>
            <person name="Record E."/>
        </authorList>
    </citation>
    <scope>NUCLEOTIDE SEQUENCE [LARGE SCALE GENOMIC DNA]</scope>
    <source>
        <strain evidence="3">BRFM137</strain>
    </source>
</reference>
<dbReference type="OrthoDB" id="2246127at2759"/>
<feature type="domain" description="Ubiquitin-like" evidence="2">
    <location>
        <begin position="49"/>
        <end position="130"/>
    </location>
</feature>
<dbReference type="EMBL" id="CCBP010000403">
    <property type="protein sequence ID" value="CDO76669.1"/>
    <property type="molecule type" value="Genomic_DNA"/>
</dbReference>
<dbReference type="InterPro" id="IPR000626">
    <property type="entry name" value="Ubiquitin-like_dom"/>
</dbReference>
<dbReference type="STRING" id="5643.A0A060SWR6"/>
<comment type="caution">
    <text evidence="3">The sequence shown here is derived from an EMBL/GenBank/DDBJ whole genome shotgun (WGS) entry which is preliminary data.</text>
</comment>
<dbReference type="SUPFAM" id="SSF54236">
    <property type="entry name" value="Ubiquitin-like"/>
    <property type="match status" value="1"/>
</dbReference>
<dbReference type="HOGENOM" id="CLU_004591_2_1_1"/>
<sequence length="1352" mass="149962">MELPPAIAATRQLGLQNEWWQAAYCCVRMHYARTAIRTRTPRGSTAEIMNVLVSGASAKTVVLQLSPDHRVADLWHLLRRRRVIADLSRMQQYLVYPPYSTQPLEGSLRLGTIGISNGSTLYLRTRGLGGSSRAVGSPGAFGIHLTRFSQQTGEFPSEHPECWEYQKSPGSRGLWRCRICDQPDGIERKHIKRHEQTRKHRDKLKRFLAERTKENEPEVADSGAGPSRIPAGTGMAALSDAAASAVDAPQSQVPDYTNVRAALLDVLDESIELFHNGENSRGEAATSGIVDWDRMNEVLSQSDPLSFNDTVMARLSERLRAYLESPDGALSEGSDDEDQQAAAREEAAQNTAEEAPAGGDASSATRVQSHRRYVMNEDTSWFPWPNKETCVLDILRHIPRCAFSDKQNAVIHWALCALEVKNLPTEHAVQQVTKALQELCGVASIRYQGVMGHVYYVNDLAQLIAQEMANPRVRPLLRFLPEDANGTLSEAWQGDRGLKELDPDLATPMVRKESQDFYIYEPAQLDSHDVCMPTRWFTRGSPTYAKVWRMERTPDGQAWVVLDNAEFNVPLQRFLVALPGLIGKAAHDSSFPDPRHIIGIQDARGGIHPWTATNPASGNRWRTLASGHRVVAFPIWLYCDDTSGNLSKKWNKHNSFLFTPAGLPRRVVHHEYNIHFLATSNIAPPLEMLDGIVDQLLDCQRSGIWAWDCESKEPVLVIPSVLAMLGDNPMQSEIACHVGLAGKLFCRVCKVSRSRALDAAVATGSGENTEEPRSDAYDDDSIAGRSSGDSDDSGSISSCSVGSGAGNATRRKRDETMAEMVDRVRRFMSIGTARTRMDTLANLKSQFVEAQQIGGQANVKKTRTATGIKDSYQSFFLDKLFAITARRGTSREQRTAEVMDFLTTIPHIEDAATSPVWRIRNFDPHADTPVEILHVILLGFVKYLWRDTVSRLKEPQRNLLVTRLSSFDVSGLGVPPLAGSTLVTYARSLVGRDFRAIAQAAPFVLHGLPGIPDELQHVWVALSRLIPLVWQPEIKDISAYMNSLTGAIDHFLNATCALTPRWFNKPKFHIILHLPAHIRRFGPAMLFATEGFESFNAVIRSHSIHSNHRAPSRDIAAGMAQHNRVRHLLSGGWFRMPRVSAGCLDEVDEESSETLSNALGPTRSPWLRKLQKLDPADLHWRHVGPGPLGLLALDGFDVNILSVCRFTECFDKLDISDLGRCRGMHDSTSWTGTLAFRKGVSSPALYGIPIPRSARFRSADKILLDTDGIWCDADGKSWILWSPRNAHEPPSTARPPYLGRLLEILLIVGSPNEPAGKADFVLVELCAINGTHPYYGMPNVACTSRFALVAVR</sequence>
<organism evidence="3 4">
    <name type="scientific">Pycnoporus cinnabarinus</name>
    <name type="common">Cinnabar-red polypore</name>
    <name type="synonym">Trametes cinnabarina</name>
    <dbReference type="NCBI Taxonomy" id="5643"/>
    <lineage>
        <taxon>Eukaryota</taxon>
        <taxon>Fungi</taxon>
        <taxon>Dikarya</taxon>
        <taxon>Basidiomycota</taxon>
        <taxon>Agaricomycotina</taxon>
        <taxon>Agaricomycetes</taxon>
        <taxon>Polyporales</taxon>
        <taxon>Polyporaceae</taxon>
        <taxon>Trametes</taxon>
    </lineage>
</organism>
<feature type="compositionally biased region" description="Low complexity" evidence="1">
    <location>
        <begin position="783"/>
        <end position="802"/>
    </location>
</feature>
<evidence type="ECO:0000256" key="1">
    <source>
        <dbReference type="SAM" id="MobiDB-lite"/>
    </source>
</evidence>
<feature type="non-terminal residue" evidence="3">
    <location>
        <position position="1352"/>
    </location>
</feature>
<name>A0A060SWR6_PYCCI</name>
<dbReference type="Proteomes" id="UP000029665">
    <property type="component" value="Unassembled WGS sequence"/>
</dbReference>
<evidence type="ECO:0000313" key="3">
    <source>
        <dbReference type="EMBL" id="CDO76669.1"/>
    </source>
</evidence>
<dbReference type="PANTHER" id="PTHR31912:SF34">
    <property type="entry name" value="NOTOCHORD-RELATED PROTEIN"/>
    <property type="match status" value="1"/>
</dbReference>
<protein>
    <recommendedName>
        <fullName evidence="2">Ubiquitin-like domain-containing protein</fullName>
    </recommendedName>
</protein>
<keyword evidence="4" id="KW-1185">Reference proteome</keyword>
<proteinExistence type="predicted"/>
<evidence type="ECO:0000313" key="4">
    <source>
        <dbReference type="Proteomes" id="UP000029665"/>
    </source>
</evidence>
<feature type="compositionally biased region" description="Low complexity" evidence="1">
    <location>
        <begin position="348"/>
        <end position="357"/>
    </location>
</feature>
<dbReference type="InterPro" id="IPR029071">
    <property type="entry name" value="Ubiquitin-like_domsf"/>
</dbReference>
<feature type="region of interest" description="Disordered" evidence="1">
    <location>
        <begin position="326"/>
        <end position="366"/>
    </location>
</feature>